<feature type="transmembrane region" description="Helical" evidence="2">
    <location>
        <begin position="43"/>
        <end position="65"/>
    </location>
</feature>
<protein>
    <submittedName>
        <fullName evidence="3">Uncharacterized protein</fullName>
    </submittedName>
</protein>
<sequence length="169" mass="17697">MRRWGRREWWTAVATAALGALSLTVPTAVLPTPWFDREIAVTWWSYPVVAVVAILGGLVAATYVRPIETPAAGGRRAWVGGALTWFAVGCPVCNKLVLVALGYAGALTWFAPWQPVLAAVSILSLLWALRARLRGQRSCVVAASGQSTAAGPPPGVGGDGTAAVGFSRS</sequence>
<keyword evidence="4" id="KW-1185">Reference proteome</keyword>
<keyword evidence="2" id="KW-0472">Membrane</keyword>
<feature type="transmembrane region" description="Helical" evidence="2">
    <location>
        <begin position="77"/>
        <end position="104"/>
    </location>
</feature>
<name>A0A4Q7U7K7_PSEST</name>
<evidence type="ECO:0000256" key="2">
    <source>
        <dbReference type="SAM" id="Phobius"/>
    </source>
</evidence>
<accession>A0A4Q7U7K7</accession>
<dbReference type="EMBL" id="SHKL01000002">
    <property type="protein sequence ID" value="RZT75539.1"/>
    <property type="molecule type" value="Genomic_DNA"/>
</dbReference>
<organism evidence="3 4">
    <name type="scientific">Pseudonocardia sediminis</name>
    <dbReference type="NCBI Taxonomy" id="1397368"/>
    <lineage>
        <taxon>Bacteria</taxon>
        <taxon>Bacillati</taxon>
        <taxon>Actinomycetota</taxon>
        <taxon>Actinomycetes</taxon>
        <taxon>Pseudonocardiales</taxon>
        <taxon>Pseudonocardiaceae</taxon>
        <taxon>Pseudonocardia</taxon>
    </lineage>
</organism>
<proteinExistence type="predicted"/>
<keyword evidence="2" id="KW-1133">Transmembrane helix</keyword>
<gene>
    <name evidence="3" type="ORF">EV383_6281</name>
</gene>
<reference evidence="3 4" key="1">
    <citation type="submission" date="2019-02" db="EMBL/GenBank/DDBJ databases">
        <title>Sequencing the genomes of 1000 actinobacteria strains.</title>
        <authorList>
            <person name="Klenk H.-P."/>
        </authorList>
    </citation>
    <scope>NUCLEOTIDE SEQUENCE [LARGE SCALE GENOMIC DNA]</scope>
    <source>
        <strain evidence="3 4">DSM 45779</strain>
    </source>
</reference>
<evidence type="ECO:0000256" key="1">
    <source>
        <dbReference type="SAM" id="MobiDB-lite"/>
    </source>
</evidence>
<feature type="region of interest" description="Disordered" evidence="1">
    <location>
        <begin position="146"/>
        <end position="169"/>
    </location>
</feature>
<dbReference type="Proteomes" id="UP000291591">
    <property type="component" value="Unassembled WGS sequence"/>
</dbReference>
<keyword evidence="2" id="KW-0812">Transmembrane</keyword>
<evidence type="ECO:0000313" key="4">
    <source>
        <dbReference type="Proteomes" id="UP000291591"/>
    </source>
</evidence>
<evidence type="ECO:0000313" key="3">
    <source>
        <dbReference type="EMBL" id="RZT75539.1"/>
    </source>
</evidence>
<feature type="transmembrane region" description="Helical" evidence="2">
    <location>
        <begin position="110"/>
        <end position="129"/>
    </location>
</feature>
<dbReference type="AlphaFoldDB" id="A0A4Q7U7K7"/>
<comment type="caution">
    <text evidence="3">The sequence shown here is derived from an EMBL/GenBank/DDBJ whole genome shotgun (WGS) entry which is preliminary data.</text>
</comment>